<reference evidence="1 2" key="1">
    <citation type="submission" date="2015-08" db="EMBL/GenBank/DDBJ databases">
        <authorList>
            <person name="Babu N.S."/>
            <person name="Beckwith C.J."/>
            <person name="Beseler K.G."/>
            <person name="Brison A."/>
            <person name="Carone J.V."/>
            <person name="Caskin T.P."/>
            <person name="Diamond M."/>
            <person name="Durham M.E."/>
            <person name="Foxe J.M."/>
            <person name="Go M."/>
            <person name="Henderson B.A."/>
            <person name="Jones I.B."/>
            <person name="McGettigan J.A."/>
            <person name="Micheletti S.J."/>
            <person name="Nasrallah M.E."/>
            <person name="Ortiz D."/>
            <person name="Piller C.R."/>
            <person name="Privatt S.R."/>
            <person name="Schneider S.L."/>
            <person name="Sharp S."/>
            <person name="Smith T.C."/>
            <person name="Stanton J.D."/>
            <person name="Ullery H.E."/>
            <person name="Wilson R.J."/>
            <person name="Serrano M.G."/>
            <person name="Buck G."/>
            <person name="Lee V."/>
            <person name="Wang Y."/>
            <person name="Carvalho R."/>
            <person name="Voegtly L."/>
            <person name="Shi R."/>
            <person name="Duckworth R."/>
            <person name="Johnson A."/>
            <person name="Loviza R."/>
            <person name="Walstead R."/>
            <person name="Shah Z."/>
            <person name="Kiflezghi M."/>
            <person name="Wade K."/>
            <person name="Ball S.L."/>
            <person name="Bradley K.W."/>
            <person name="Asai D.J."/>
            <person name="Bowman C.A."/>
            <person name="Russell D.A."/>
            <person name="Pope W.H."/>
            <person name="Jacobs-Sera D."/>
            <person name="Hendrix R.W."/>
            <person name="Hatfull G.F."/>
        </authorList>
    </citation>
    <scope>NUCLEOTIDE SEQUENCE [LARGE SCALE GENOMIC DNA]</scope>
    <source>
        <strain evidence="1 2">DSM 27648</strain>
    </source>
</reference>
<proteinExistence type="predicted"/>
<dbReference type="KEGG" id="llu:AKJ09_10180"/>
<evidence type="ECO:0000313" key="2">
    <source>
        <dbReference type="Proteomes" id="UP000064967"/>
    </source>
</evidence>
<dbReference type="Proteomes" id="UP000064967">
    <property type="component" value="Chromosome"/>
</dbReference>
<organism evidence="1 2">
    <name type="scientific">Labilithrix luteola</name>
    <dbReference type="NCBI Taxonomy" id="1391654"/>
    <lineage>
        <taxon>Bacteria</taxon>
        <taxon>Pseudomonadati</taxon>
        <taxon>Myxococcota</taxon>
        <taxon>Polyangia</taxon>
        <taxon>Polyangiales</taxon>
        <taxon>Labilitrichaceae</taxon>
        <taxon>Labilithrix</taxon>
    </lineage>
</organism>
<protein>
    <submittedName>
        <fullName evidence="1">Uncharacterized protein</fullName>
    </submittedName>
</protein>
<name>A0A0K1QCX6_9BACT</name>
<dbReference type="EMBL" id="CP012333">
    <property type="protein sequence ID" value="AKV03517.1"/>
    <property type="molecule type" value="Genomic_DNA"/>
</dbReference>
<accession>A0A0K1QCX6</accession>
<dbReference type="STRING" id="1391654.AKJ09_10180"/>
<evidence type="ECO:0000313" key="1">
    <source>
        <dbReference type="EMBL" id="AKV03517.1"/>
    </source>
</evidence>
<dbReference type="RefSeq" id="WP_169928471.1">
    <property type="nucleotide sequence ID" value="NZ_CP012333.1"/>
</dbReference>
<dbReference type="AlphaFoldDB" id="A0A0K1QCX6"/>
<keyword evidence="2" id="KW-1185">Reference proteome</keyword>
<gene>
    <name evidence="1" type="ORF">AKJ09_10180</name>
</gene>
<sequence>MGKDPTERQNEDDIEVRCPECGTVFHVPLEKAEREMRARCPKGHDVPLAKALG</sequence>